<accession>A0A9P6QD34</accession>
<feature type="region of interest" description="Disordered" evidence="2">
    <location>
        <begin position="51"/>
        <end position="198"/>
    </location>
</feature>
<reference evidence="4" key="1">
    <citation type="journal article" date="2020" name="Fungal Divers.">
        <title>Resolving the Mortierellaceae phylogeny through synthesis of multi-gene phylogenetics and phylogenomics.</title>
        <authorList>
            <person name="Vandepol N."/>
            <person name="Liber J."/>
            <person name="Desiro A."/>
            <person name="Na H."/>
            <person name="Kennedy M."/>
            <person name="Barry K."/>
            <person name="Grigoriev I.V."/>
            <person name="Miller A.N."/>
            <person name="O'Donnell K."/>
            <person name="Stajich J.E."/>
            <person name="Bonito G."/>
        </authorList>
    </citation>
    <scope>NUCLEOTIDE SEQUENCE</scope>
    <source>
        <strain evidence="4">KOD948</strain>
    </source>
</reference>
<feature type="compositionally biased region" description="Basic residues" evidence="2">
    <location>
        <begin position="104"/>
        <end position="113"/>
    </location>
</feature>
<evidence type="ECO:0000256" key="2">
    <source>
        <dbReference type="SAM" id="MobiDB-lite"/>
    </source>
</evidence>
<comment type="caution">
    <text evidence="4">The sequence shown here is derived from an EMBL/GenBank/DDBJ whole genome shotgun (WGS) entry which is preliminary data.</text>
</comment>
<name>A0A9P6QD34_9FUNG</name>
<organism evidence="4 5">
    <name type="scientific">Mortierella polycephala</name>
    <dbReference type="NCBI Taxonomy" id="41804"/>
    <lineage>
        <taxon>Eukaryota</taxon>
        <taxon>Fungi</taxon>
        <taxon>Fungi incertae sedis</taxon>
        <taxon>Mucoromycota</taxon>
        <taxon>Mortierellomycotina</taxon>
        <taxon>Mortierellomycetes</taxon>
        <taxon>Mortierellales</taxon>
        <taxon>Mortierellaceae</taxon>
        <taxon>Mortierella</taxon>
    </lineage>
</organism>
<keyword evidence="1" id="KW-0175">Coiled coil</keyword>
<feature type="transmembrane region" description="Helical" evidence="3">
    <location>
        <begin position="6"/>
        <end position="24"/>
    </location>
</feature>
<feature type="compositionally biased region" description="Basic and acidic residues" evidence="2">
    <location>
        <begin position="163"/>
        <end position="178"/>
    </location>
</feature>
<keyword evidence="3" id="KW-1133">Transmembrane helix</keyword>
<dbReference type="AlphaFoldDB" id="A0A9P6QD34"/>
<evidence type="ECO:0000256" key="1">
    <source>
        <dbReference type="SAM" id="Coils"/>
    </source>
</evidence>
<evidence type="ECO:0000313" key="5">
    <source>
        <dbReference type="Proteomes" id="UP000726737"/>
    </source>
</evidence>
<gene>
    <name evidence="4" type="ORF">BG011_008465</name>
</gene>
<protein>
    <submittedName>
        <fullName evidence="4">Uncharacterized protein</fullName>
    </submittedName>
</protein>
<feature type="compositionally biased region" description="Basic and acidic residues" evidence="2">
    <location>
        <begin position="76"/>
        <end position="90"/>
    </location>
</feature>
<proteinExistence type="predicted"/>
<evidence type="ECO:0000256" key="3">
    <source>
        <dbReference type="SAM" id="Phobius"/>
    </source>
</evidence>
<sequence>MVYVNSTTATIIAAGLGAAAYYLYMNVIEPHQKAQKEFQVEQAQRELLKMEEEELTKRGTNKQAAKKKQAPATSHQKKDGHQRNDDRGAEEVNPNGTEMGHRAAMNRKERRKVAGAAVDGPAQVQVADTETTKNEQPLKGQQETAREPEVLGAPEPAMLARDGPARDTRHPHAHESLDPIKPVKARGSPNTASTSTSMSSSFSIAMTVTKEVSEKVEQAVPNHKLAALQALLKAKEHALIAADARVEEANHRIIELQKRAEADAETVKVAKKTETGTQTLARENQNAAEKNPKQGDNTRVAELEARVEGLEQRRIQAKAQIKQLQELDQEKRQELNEAEHRADAATQEKEEIHRQAMAILSEKDEIIANLEKNLAALEGELEAAKMQVEQYVDAVEHLEAVSRTQCESLESEKCSLFEETEMLRSELADDSEMRKRQETELRRVQTQLSKVKSEHSECAAQYDEILVAKKNLVLELLERTQEFEAMMEGKAATDARLKAMTEGKAATDARLKAFVQESREKRMELEEEYDVLSLRVVELEHQLAGFQQKETREKSEAKNVKVSEAIEGQVASEPKQGLEEEYLEQVEKPSPFSLRLGIETSLLNFSIKAE</sequence>
<evidence type="ECO:0000313" key="4">
    <source>
        <dbReference type="EMBL" id="KAG0263615.1"/>
    </source>
</evidence>
<keyword evidence="3" id="KW-0812">Transmembrane</keyword>
<dbReference type="Proteomes" id="UP000726737">
    <property type="component" value="Unassembled WGS sequence"/>
</dbReference>
<feature type="coiled-coil region" evidence="1">
    <location>
        <begin position="515"/>
        <end position="542"/>
    </location>
</feature>
<feature type="coiled-coil region" evidence="1">
    <location>
        <begin position="293"/>
        <end position="401"/>
    </location>
</feature>
<keyword evidence="3" id="KW-0472">Membrane</keyword>
<dbReference type="EMBL" id="JAAAJA010000070">
    <property type="protein sequence ID" value="KAG0263615.1"/>
    <property type="molecule type" value="Genomic_DNA"/>
</dbReference>
<keyword evidence="5" id="KW-1185">Reference proteome</keyword>
<feature type="coiled-coil region" evidence="1">
    <location>
        <begin position="239"/>
        <end position="266"/>
    </location>
</feature>
<dbReference type="OrthoDB" id="2436887at2759"/>